<evidence type="ECO:0000313" key="2">
    <source>
        <dbReference type="EMBL" id="MPC37846.1"/>
    </source>
</evidence>
<sequence length="65" mass="6660">MRPLSDARQAYNTGDGCSPSSPPPSLGCLPPTMPATTAAIVPTTLLSSFTPPPLQTPPVKGTLRV</sequence>
<dbReference type="Proteomes" id="UP000324222">
    <property type="component" value="Unassembled WGS sequence"/>
</dbReference>
<evidence type="ECO:0000256" key="1">
    <source>
        <dbReference type="SAM" id="MobiDB-lite"/>
    </source>
</evidence>
<reference evidence="2 3" key="1">
    <citation type="submission" date="2019-05" db="EMBL/GenBank/DDBJ databases">
        <title>Another draft genome of Portunus trituberculatus and its Hox gene families provides insights of decapod evolution.</title>
        <authorList>
            <person name="Jeong J.-H."/>
            <person name="Song I."/>
            <person name="Kim S."/>
            <person name="Choi T."/>
            <person name="Kim D."/>
            <person name="Ryu S."/>
            <person name="Kim W."/>
        </authorList>
    </citation>
    <scope>NUCLEOTIDE SEQUENCE [LARGE SCALE GENOMIC DNA]</scope>
    <source>
        <tissue evidence="2">Muscle</tissue>
    </source>
</reference>
<evidence type="ECO:0000313" key="3">
    <source>
        <dbReference type="Proteomes" id="UP000324222"/>
    </source>
</evidence>
<feature type="region of interest" description="Disordered" evidence="1">
    <location>
        <begin position="46"/>
        <end position="65"/>
    </location>
</feature>
<accession>A0A5B7EXC4</accession>
<gene>
    <name evidence="2" type="ORF">E2C01_031341</name>
</gene>
<protein>
    <submittedName>
        <fullName evidence="2">Uncharacterized protein</fullName>
    </submittedName>
</protein>
<name>A0A5B7EXC4_PORTR</name>
<feature type="region of interest" description="Disordered" evidence="1">
    <location>
        <begin position="1"/>
        <end position="33"/>
    </location>
</feature>
<organism evidence="2 3">
    <name type="scientific">Portunus trituberculatus</name>
    <name type="common">Swimming crab</name>
    <name type="synonym">Neptunus trituberculatus</name>
    <dbReference type="NCBI Taxonomy" id="210409"/>
    <lineage>
        <taxon>Eukaryota</taxon>
        <taxon>Metazoa</taxon>
        <taxon>Ecdysozoa</taxon>
        <taxon>Arthropoda</taxon>
        <taxon>Crustacea</taxon>
        <taxon>Multicrustacea</taxon>
        <taxon>Malacostraca</taxon>
        <taxon>Eumalacostraca</taxon>
        <taxon>Eucarida</taxon>
        <taxon>Decapoda</taxon>
        <taxon>Pleocyemata</taxon>
        <taxon>Brachyura</taxon>
        <taxon>Eubrachyura</taxon>
        <taxon>Portunoidea</taxon>
        <taxon>Portunidae</taxon>
        <taxon>Portuninae</taxon>
        <taxon>Portunus</taxon>
    </lineage>
</organism>
<dbReference type="EMBL" id="VSRR010003903">
    <property type="protein sequence ID" value="MPC37846.1"/>
    <property type="molecule type" value="Genomic_DNA"/>
</dbReference>
<proteinExistence type="predicted"/>
<comment type="caution">
    <text evidence="2">The sequence shown here is derived from an EMBL/GenBank/DDBJ whole genome shotgun (WGS) entry which is preliminary data.</text>
</comment>
<dbReference type="AlphaFoldDB" id="A0A5B7EXC4"/>
<keyword evidence="3" id="KW-1185">Reference proteome</keyword>